<evidence type="ECO:0000256" key="2">
    <source>
        <dbReference type="ARBA" id="ARBA00022793"/>
    </source>
</evidence>
<comment type="similarity">
    <text evidence="1">Belongs to the group II decarboxylase family.</text>
</comment>
<feature type="region of interest" description="Disordered" evidence="3">
    <location>
        <begin position="1"/>
        <end position="22"/>
    </location>
</feature>
<keyword evidence="2" id="KW-0210">Decarboxylase</keyword>
<dbReference type="EMBL" id="SKBN01000197">
    <property type="protein sequence ID" value="TGJ80863.1"/>
    <property type="molecule type" value="Genomic_DNA"/>
</dbReference>
<dbReference type="SUPFAM" id="SSF53383">
    <property type="entry name" value="PLP-dependent transferases"/>
    <property type="match status" value="1"/>
</dbReference>
<protein>
    <submittedName>
        <fullName evidence="4">Uncharacterized protein</fullName>
    </submittedName>
</protein>
<dbReference type="PANTHER" id="PTHR46101:SF18">
    <property type="entry name" value="HISTIDINE DECARBOXYLASE"/>
    <property type="match status" value="1"/>
</dbReference>
<evidence type="ECO:0000313" key="4">
    <source>
        <dbReference type="EMBL" id="TGJ80863.1"/>
    </source>
</evidence>
<comment type="caution">
    <text evidence="4">The sequence shown here is derived from an EMBL/GenBank/DDBJ whole genome shotgun (WGS) entry which is preliminary data.</text>
</comment>
<organism evidence="4 5">
    <name type="scientific">Xylaria hypoxylon</name>
    <dbReference type="NCBI Taxonomy" id="37992"/>
    <lineage>
        <taxon>Eukaryota</taxon>
        <taxon>Fungi</taxon>
        <taxon>Dikarya</taxon>
        <taxon>Ascomycota</taxon>
        <taxon>Pezizomycotina</taxon>
        <taxon>Sordariomycetes</taxon>
        <taxon>Xylariomycetidae</taxon>
        <taxon>Xylariales</taxon>
        <taxon>Xylariaceae</taxon>
        <taxon>Xylaria</taxon>
    </lineage>
</organism>
<dbReference type="AlphaFoldDB" id="A0A4Z0YQW7"/>
<keyword evidence="2" id="KW-0456">Lyase</keyword>
<dbReference type="GO" id="GO:0016831">
    <property type="term" value="F:carboxy-lyase activity"/>
    <property type="evidence" value="ECO:0007669"/>
    <property type="project" value="UniProtKB-KW"/>
</dbReference>
<proteinExistence type="inferred from homology"/>
<evidence type="ECO:0000313" key="5">
    <source>
        <dbReference type="Proteomes" id="UP000297716"/>
    </source>
</evidence>
<dbReference type="STRING" id="37992.A0A4Z0YQW7"/>
<feature type="compositionally biased region" description="Basic and acidic residues" evidence="3">
    <location>
        <begin position="1"/>
        <end position="15"/>
    </location>
</feature>
<keyword evidence="5" id="KW-1185">Reference proteome</keyword>
<dbReference type="Gene3D" id="3.40.640.10">
    <property type="entry name" value="Type I PLP-dependent aspartate aminotransferase-like (Major domain)"/>
    <property type="match status" value="1"/>
</dbReference>
<reference evidence="4 5" key="1">
    <citation type="submission" date="2019-03" db="EMBL/GenBank/DDBJ databases">
        <title>Draft genome sequence of Xylaria hypoxylon DSM 108379, a ubiquitous saprotrophic-parasitic fungi on hardwood.</title>
        <authorList>
            <person name="Buettner E."/>
            <person name="Leonhardt S."/>
            <person name="Gebauer A.M."/>
            <person name="Liers C."/>
            <person name="Hofrichter M."/>
            <person name="Kellner H."/>
        </authorList>
    </citation>
    <scope>NUCLEOTIDE SEQUENCE [LARGE SCALE GENOMIC DNA]</scope>
    <source>
        <strain evidence="4 5">DSM 108379</strain>
    </source>
</reference>
<sequence>MEHSASLEYDREDPPKASTTFYQSSCPAIKNDLSKTNVTSIEKSDISDQGSNSDIVFESEGISIASSVDNGVIQKTFEGSKSRWIKDPVISQWCNPEHRIHEVLSEVNDLYNDWRIVEPGPFALSPNSLWLDTGRAIADVGLPWHNNQVNLPNEIDTSWPFHFKEFELQLLQAKGARVGDPNPSGYVTSYDEANLYCIRALQQELREQFRTQKPLLFYDQFDTELISAAGKLFGLEVHHVSLSNAMESRRQELLSVTSNVTRPIIFAATLCNSTVEYDDLSVVDQLSRMFLLMLHVDAFRSFDYITGVSSIGERRSGEKLKLAVRNFKQSLPDDDSSILASTIVAGGLNSSRHDPAVALKPASLGGKPTRVSYIRAFDSTLSGSRDAIAPLWMAIYERRLGDRGLRDTCQYLESLRSYVLRMLKHKNISTTTSPYSTDIIVQSCTETQRELLLGLGSTITAKEDIILSINPCFSAIRLHSLLHAGLPLRYDNRMDETTLCYKDFVSLYPIPQDVLNQLQITIQSWQITTRSIAGYPIHMGSLSALGPIIGLFWDLNIPKDWIESKSGEIISSRMKAFGLASPESRKNFKGIFTNGSTMGNRCGIMTALEHFPDAFIYFSAETHYSVIKTLRDCDTLANRWTRKGTRYSQISCASNGSILVEALVQQAIADQKRCIGSGVKYHMILLVNMGTTFVGARDDIVGIYQNLSKAGIQISYIHVDGALDFGFETCGIELGPCGAASNDGKPLVQGVTISHHKALGQMVSGEVLCFSPENQLPSSLSNLVPRAFSRLGSLTEFMSLATCP</sequence>
<accession>A0A4Z0YQW7</accession>
<dbReference type="OrthoDB" id="2161780at2759"/>
<name>A0A4Z0YQW7_9PEZI</name>
<dbReference type="Proteomes" id="UP000297716">
    <property type="component" value="Unassembled WGS sequence"/>
</dbReference>
<evidence type="ECO:0000256" key="1">
    <source>
        <dbReference type="ARBA" id="ARBA00009533"/>
    </source>
</evidence>
<dbReference type="PANTHER" id="PTHR46101">
    <property type="match status" value="1"/>
</dbReference>
<dbReference type="InterPro" id="IPR015421">
    <property type="entry name" value="PyrdxlP-dep_Trfase_major"/>
</dbReference>
<dbReference type="InterPro" id="IPR015424">
    <property type="entry name" value="PyrdxlP-dep_Trfase"/>
</dbReference>
<dbReference type="InterPro" id="IPR051151">
    <property type="entry name" value="Group_II_Decarboxylase"/>
</dbReference>
<evidence type="ECO:0000256" key="3">
    <source>
        <dbReference type="SAM" id="MobiDB-lite"/>
    </source>
</evidence>
<gene>
    <name evidence="4" type="ORF">E0Z10_g7900</name>
</gene>